<proteinExistence type="predicted"/>
<dbReference type="Pfam" id="PF22780">
    <property type="entry name" value="HI0933_like_1st"/>
    <property type="match status" value="1"/>
</dbReference>
<dbReference type="NCBIfam" id="TIGR00275">
    <property type="entry name" value="aminoacetone oxidase family FAD-binding enzyme"/>
    <property type="match status" value="1"/>
</dbReference>
<dbReference type="InterPro" id="IPR036188">
    <property type="entry name" value="FAD/NAD-bd_sf"/>
</dbReference>
<evidence type="ECO:0000259" key="5">
    <source>
        <dbReference type="Pfam" id="PF22780"/>
    </source>
</evidence>
<keyword evidence="3" id="KW-0274">FAD</keyword>
<comment type="caution">
    <text evidence="6">The sequence shown here is derived from an EMBL/GenBank/DDBJ whole genome shotgun (WGS) entry which is preliminary data.</text>
</comment>
<feature type="domain" description="RsdA/BaiN/AoA(So)-like Rossmann fold-like" evidence="4">
    <location>
        <begin position="3"/>
        <end position="418"/>
    </location>
</feature>
<organism evidence="6 7">
    <name type="scientific">Croceivirga radicis</name>
    <dbReference type="NCBI Taxonomy" id="1929488"/>
    <lineage>
        <taxon>Bacteria</taxon>
        <taxon>Pseudomonadati</taxon>
        <taxon>Bacteroidota</taxon>
        <taxon>Flavobacteriia</taxon>
        <taxon>Flavobacteriales</taxon>
        <taxon>Flavobacteriaceae</taxon>
        <taxon>Croceivirga</taxon>
    </lineage>
</organism>
<dbReference type="InterPro" id="IPR004792">
    <property type="entry name" value="BaiN-like"/>
</dbReference>
<evidence type="ECO:0000313" key="6">
    <source>
        <dbReference type="EMBL" id="OQD42559.1"/>
    </source>
</evidence>
<name>A0A1V6LR25_9FLAO</name>
<dbReference type="InterPro" id="IPR055178">
    <property type="entry name" value="RsdA/BaiN/AoA(So)-like_dom"/>
</dbReference>
<evidence type="ECO:0000259" key="4">
    <source>
        <dbReference type="Pfam" id="PF03486"/>
    </source>
</evidence>
<dbReference type="EMBL" id="MTBC01000006">
    <property type="protein sequence ID" value="OQD42559.1"/>
    <property type="molecule type" value="Genomic_DNA"/>
</dbReference>
<evidence type="ECO:0000313" key="7">
    <source>
        <dbReference type="Proteomes" id="UP000191680"/>
    </source>
</evidence>
<dbReference type="SUPFAM" id="SSF160996">
    <property type="entry name" value="HI0933 insert domain-like"/>
    <property type="match status" value="1"/>
</dbReference>
<keyword evidence="7" id="KW-1185">Reference proteome</keyword>
<accession>A0A1V6LR25</accession>
<protein>
    <submittedName>
        <fullName evidence="6">Flavoprotein</fullName>
    </submittedName>
</protein>
<dbReference type="Proteomes" id="UP000191680">
    <property type="component" value="Unassembled WGS sequence"/>
</dbReference>
<dbReference type="Gene3D" id="1.10.8.260">
    <property type="entry name" value="HI0933 insert domain-like"/>
    <property type="match status" value="1"/>
</dbReference>
<evidence type="ECO:0000256" key="1">
    <source>
        <dbReference type="ARBA" id="ARBA00001974"/>
    </source>
</evidence>
<dbReference type="InterPro" id="IPR023166">
    <property type="entry name" value="BaiN-like_dom_sf"/>
</dbReference>
<dbReference type="SUPFAM" id="SSF51905">
    <property type="entry name" value="FAD/NAD(P)-binding domain"/>
    <property type="match status" value="1"/>
</dbReference>
<evidence type="ECO:0000256" key="3">
    <source>
        <dbReference type="ARBA" id="ARBA00022827"/>
    </source>
</evidence>
<reference evidence="6 7" key="1">
    <citation type="submission" date="2016-12" db="EMBL/GenBank/DDBJ databases">
        <authorList>
            <person name="Song W.-J."/>
            <person name="Kurnit D.M."/>
        </authorList>
    </citation>
    <scope>NUCLEOTIDE SEQUENCE [LARGE SCALE GENOMIC DNA]</scope>
    <source>
        <strain evidence="6 7">HSG9</strain>
    </source>
</reference>
<gene>
    <name evidence="6" type="ORF">BUL40_10590</name>
</gene>
<dbReference type="RefSeq" id="WP_080319240.1">
    <property type="nucleotide sequence ID" value="NZ_MTBC01000006.1"/>
</dbReference>
<dbReference type="InterPro" id="IPR057661">
    <property type="entry name" value="RsdA/BaiN/AoA(So)_Rossmann"/>
</dbReference>
<dbReference type="AlphaFoldDB" id="A0A1V6LR25"/>
<dbReference type="PANTHER" id="PTHR42887">
    <property type="entry name" value="OS12G0638800 PROTEIN"/>
    <property type="match status" value="1"/>
</dbReference>
<keyword evidence="2" id="KW-0285">Flavoprotein</keyword>
<dbReference type="PRINTS" id="PR00368">
    <property type="entry name" value="FADPNR"/>
</dbReference>
<sequence length="424" mass="46549">MFNVVFVGGGAAGFFGAIQLASRRPDLKIAILERGKTVLSKVKISGGGRCNVTHAAFDPKELVVNYPRGEKELLGPFHQFSAGDVMQFFEERGVPLKIEDDGRIFPLSDSSQSIIDCFLAEAAKYNIEILKNSSVKQIIAPLETEDNWQLVTNNKTYLSKNLVLSTGSNPKIWEQLKSLGHTISTPVPSLFTFNIKDTRIDGLQGVATQATVKVLNPTKLKLKGYTIASKNVNHAVLEETGPVLIAHWGLTGPAILRLSAWGALVLNQMNYQFTIQINWLPDYTSSSLLAYFKVCREQEPKKTILKSKVVDMPKRLWNSLVKSSGILASDKWADANNDTLKTLAKAITETTLAVNGKSTFKDEFVTAGGVALTEVNFKTMESKVIPRLYFAGEIINVDAITGGFNFQNAWTTAYLAAKAIAEKI</sequence>
<evidence type="ECO:0000256" key="2">
    <source>
        <dbReference type="ARBA" id="ARBA00022630"/>
    </source>
</evidence>
<dbReference type="Gene3D" id="3.50.50.60">
    <property type="entry name" value="FAD/NAD(P)-binding domain"/>
    <property type="match status" value="1"/>
</dbReference>
<comment type="cofactor">
    <cofactor evidence="1">
        <name>FAD</name>
        <dbReference type="ChEBI" id="CHEBI:57692"/>
    </cofactor>
</comment>
<dbReference type="Gene3D" id="2.40.30.10">
    <property type="entry name" value="Translation factors"/>
    <property type="match status" value="1"/>
</dbReference>
<dbReference type="OrthoDB" id="9773233at2"/>
<feature type="domain" description="RsdA/BaiN/AoA(So)-like insert" evidence="5">
    <location>
        <begin position="187"/>
        <end position="365"/>
    </location>
</feature>
<dbReference type="PANTHER" id="PTHR42887:SF2">
    <property type="entry name" value="OS12G0638800 PROTEIN"/>
    <property type="match status" value="1"/>
</dbReference>
<dbReference type="Pfam" id="PF03486">
    <property type="entry name" value="HI0933_like"/>
    <property type="match status" value="1"/>
</dbReference>